<evidence type="ECO:0000256" key="1">
    <source>
        <dbReference type="SAM" id="SignalP"/>
    </source>
</evidence>
<evidence type="ECO:0000313" key="3">
    <source>
        <dbReference type="Proteomes" id="UP001652564"/>
    </source>
</evidence>
<proteinExistence type="predicted"/>
<sequence>MTRTLLIPMALAAALAAGPAVAGCKVEYKAKQDDPLRLDYGTVELPDKACASKEAAAAALAPKLKKEGWTLLAIVSILGSN</sequence>
<feature type="chain" id="PRO_5046821418" evidence="1">
    <location>
        <begin position="23"/>
        <end position="81"/>
    </location>
</feature>
<evidence type="ECO:0000313" key="2">
    <source>
        <dbReference type="EMBL" id="MCV2872429.1"/>
    </source>
</evidence>
<comment type="caution">
    <text evidence="2">The sequence shown here is derived from an EMBL/GenBank/DDBJ whole genome shotgun (WGS) entry which is preliminary data.</text>
</comment>
<dbReference type="EMBL" id="JAOWKZ010000002">
    <property type="protein sequence ID" value="MCV2872429.1"/>
    <property type="molecule type" value="Genomic_DNA"/>
</dbReference>
<keyword evidence="3" id="KW-1185">Reference proteome</keyword>
<dbReference type="RefSeq" id="WP_263739611.1">
    <property type="nucleotide sequence ID" value="NZ_JAOWKZ010000002.1"/>
</dbReference>
<organism evidence="2 3">
    <name type="scientific">Albidovulum litorale</name>
    <dbReference type="NCBI Taxonomy" id="2984134"/>
    <lineage>
        <taxon>Bacteria</taxon>
        <taxon>Pseudomonadati</taxon>
        <taxon>Pseudomonadota</taxon>
        <taxon>Alphaproteobacteria</taxon>
        <taxon>Rhodobacterales</taxon>
        <taxon>Paracoccaceae</taxon>
        <taxon>Albidovulum</taxon>
    </lineage>
</organism>
<dbReference type="PROSITE" id="PS51257">
    <property type="entry name" value="PROKAR_LIPOPROTEIN"/>
    <property type="match status" value="1"/>
</dbReference>
<keyword evidence="1" id="KW-0732">Signal</keyword>
<dbReference type="Proteomes" id="UP001652564">
    <property type="component" value="Unassembled WGS sequence"/>
</dbReference>
<gene>
    <name evidence="2" type="ORF">OEZ71_08985</name>
</gene>
<protein>
    <submittedName>
        <fullName evidence="2">Uncharacterized protein</fullName>
    </submittedName>
</protein>
<accession>A0ABT2ZMR7</accession>
<reference evidence="2 3" key="1">
    <citation type="submission" date="2022-10" db="EMBL/GenBank/DDBJ databases">
        <title>Defluviimonas sp. nov., isolated from ocean surface sediments.</title>
        <authorList>
            <person name="He W."/>
            <person name="Wang L."/>
            <person name="Zhang D.-F."/>
        </authorList>
    </citation>
    <scope>NUCLEOTIDE SEQUENCE [LARGE SCALE GENOMIC DNA]</scope>
    <source>
        <strain evidence="2 3">WL0050</strain>
    </source>
</reference>
<name>A0ABT2ZMR7_9RHOB</name>
<feature type="signal peptide" evidence="1">
    <location>
        <begin position="1"/>
        <end position="22"/>
    </location>
</feature>